<feature type="domain" description="ArnT-like N-terminal" evidence="13">
    <location>
        <begin position="104"/>
        <end position="319"/>
    </location>
</feature>
<evidence type="ECO:0000256" key="12">
    <source>
        <dbReference type="SAM" id="Phobius"/>
    </source>
</evidence>
<organism evidence="14 15">
    <name type="scientific">Agrococcus sediminis</name>
    <dbReference type="NCBI Taxonomy" id="2599924"/>
    <lineage>
        <taxon>Bacteria</taxon>
        <taxon>Bacillati</taxon>
        <taxon>Actinomycetota</taxon>
        <taxon>Actinomycetes</taxon>
        <taxon>Micrococcales</taxon>
        <taxon>Microbacteriaceae</taxon>
        <taxon>Agrococcus</taxon>
    </lineage>
</organism>
<feature type="transmembrane region" description="Helical" evidence="12">
    <location>
        <begin position="243"/>
        <end position="261"/>
    </location>
</feature>
<dbReference type="AlphaFoldDB" id="A0A5M8Q841"/>
<dbReference type="Proteomes" id="UP000323221">
    <property type="component" value="Unassembled WGS sequence"/>
</dbReference>
<evidence type="ECO:0000256" key="10">
    <source>
        <dbReference type="ARBA" id="ARBA00093644"/>
    </source>
</evidence>
<comment type="similarity">
    <text evidence="3">Belongs to the glycosyltransferase 39 family.</text>
</comment>
<dbReference type="OrthoDB" id="9776737at2"/>
<comment type="caution">
    <text evidence="14">The sequence shown here is derived from an EMBL/GenBank/DDBJ whole genome shotgun (WGS) entry which is preliminary data.</text>
</comment>
<evidence type="ECO:0000256" key="11">
    <source>
        <dbReference type="SAM" id="MobiDB-lite"/>
    </source>
</evidence>
<evidence type="ECO:0000256" key="7">
    <source>
        <dbReference type="ARBA" id="ARBA00022989"/>
    </source>
</evidence>
<dbReference type="GO" id="GO:0006493">
    <property type="term" value="P:protein O-linked glycosylation"/>
    <property type="evidence" value="ECO:0007669"/>
    <property type="project" value="InterPro"/>
</dbReference>
<dbReference type="GO" id="GO:0016020">
    <property type="term" value="C:membrane"/>
    <property type="evidence" value="ECO:0007669"/>
    <property type="project" value="InterPro"/>
</dbReference>
<evidence type="ECO:0000256" key="2">
    <source>
        <dbReference type="ARBA" id="ARBA00004922"/>
    </source>
</evidence>
<feature type="transmembrane region" description="Helical" evidence="12">
    <location>
        <begin position="444"/>
        <end position="465"/>
    </location>
</feature>
<evidence type="ECO:0000259" key="13">
    <source>
        <dbReference type="Pfam" id="PF02366"/>
    </source>
</evidence>
<feature type="transmembrane region" description="Helical" evidence="12">
    <location>
        <begin position="281"/>
        <end position="300"/>
    </location>
</feature>
<keyword evidence="7 12" id="KW-1133">Transmembrane helix</keyword>
<feature type="compositionally biased region" description="Basic and acidic residues" evidence="11">
    <location>
        <begin position="26"/>
        <end position="45"/>
    </location>
</feature>
<keyword evidence="5 14" id="KW-0808">Transferase</keyword>
<dbReference type="PANTHER" id="PTHR10050">
    <property type="entry name" value="DOLICHYL-PHOSPHATE-MANNOSE--PROTEIN MANNOSYLTRANSFERASE"/>
    <property type="match status" value="1"/>
</dbReference>
<dbReference type="Pfam" id="PF02366">
    <property type="entry name" value="PMT"/>
    <property type="match status" value="1"/>
</dbReference>
<feature type="transmembrane region" description="Helical" evidence="12">
    <location>
        <begin position="346"/>
        <end position="366"/>
    </location>
</feature>
<evidence type="ECO:0000313" key="14">
    <source>
        <dbReference type="EMBL" id="KAA6432009.1"/>
    </source>
</evidence>
<evidence type="ECO:0000256" key="9">
    <source>
        <dbReference type="ARBA" id="ARBA00093617"/>
    </source>
</evidence>
<feature type="transmembrane region" description="Helical" evidence="12">
    <location>
        <begin position="604"/>
        <end position="631"/>
    </location>
</feature>
<feature type="compositionally biased region" description="Low complexity" evidence="11">
    <location>
        <begin position="46"/>
        <end position="58"/>
    </location>
</feature>
<evidence type="ECO:0000256" key="1">
    <source>
        <dbReference type="ARBA" id="ARBA00004127"/>
    </source>
</evidence>
<accession>A0A5M8Q841</accession>
<name>A0A5M8Q841_9MICO</name>
<dbReference type="GO" id="GO:0012505">
    <property type="term" value="C:endomembrane system"/>
    <property type="evidence" value="ECO:0007669"/>
    <property type="project" value="UniProtKB-SubCell"/>
</dbReference>
<feature type="transmembrane region" description="Helical" evidence="12">
    <location>
        <begin position="500"/>
        <end position="523"/>
    </location>
</feature>
<feature type="transmembrane region" description="Helical" evidence="12">
    <location>
        <begin position="219"/>
        <end position="237"/>
    </location>
</feature>
<feature type="transmembrane region" description="Helical" evidence="12">
    <location>
        <begin position="306"/>
        <end position="325"/>
    </location>
</feature>
<evidence type="ECO:0000256" key="3">
    <source>
        <dbReference type="ARBA" id="ARBA00007222"/>
    </source>
</evidence>
<sequence>MGVAPRMITRPTLLRCLAPPPLEQRTGCENRRVTDPRAADSDDGAHASSLAPAGAAVAVDDEPAPERPATRAPGRFVRAYGALEARLAEPRIRRRIEIGAPVAIVAIAAVARLTALGHPGILVFDETYYVKEGWSTWQLGYEGEWADGSDERFQAGDPGGLTTEADYVVHPPLGKWIIGMAMAVFGMADPFWWRLPSALAGIALVGLTYAIARGLLGSVAFASLAGLWMAIDGFAIVMSRTALLDGILALFVLAGAGALLVDRRGSPARTVRTLAERPRRILAAMWTRPWLVIAGVLLGAACATKWSGAVFLAAFGLWTVLLDALDRRRAGYRSPWLGTLLSQAPASFVLLVGPALVVYVASYAGWFDGGWGSQLMLERADLRWGGLLAWVPLGLQSLWAYHAQQLGFHVGLTGDHSYQSPAYEWLWLGRPTGFEMASSDAGTWWVTALPNLVVWYAGIVALGFLLYRFGRTLDRRVGFLLVAIAAGYVPWLAFPERTIFFFYAIVFLPFLVIGLAHALQVLVGPPRRPSTGSVAAGPDSPVGAAQSRSTDGLGVGHEAADDARPAEHAADASARLDADLAAAVPAPAARAATRPARDDVERRAWGWLTVAALVLASIAVALWFLPVWYGIELPSDLVRLRYWPPTWPGR</sequence>
<gene>
    <name evidence="14" type="ORF">FQ330_09475</name>
</gene>
<dbReference type="InterPro" id="IPR027005">
    <property type="entry name" value="PMT-like"/>
</dbReference>
<dbReference type="GO" id="GO:0000030">
    <property type="term" value="F:mannosyltransferase activity"/>
    <property type="evidence" value="ECO:0007669"/>
    <property type="project" value="InterPro"/>
</dbReference>
<protein>
    <recommendedName>
        <fullName evidence="9">Polyprenol-phosphate-mannose--protein mannosyltransferase</fullName>
    </recommendedName>
    <alternativeName>
        <fullName evidence="10">Protein O-mannosyltransferase</fullName>
    </alternativeName>
</protein>
<comment type="subcellular location">
    <subcellularLocation>
        <location evidence="1">Endomembrane system</location>
        <topology evidence="1">Multi-pass membrane protein</topology>
    </subcellularLocation>
</comment>
<keyword evidence="8 12" id="KW-0472">Membrane</keyword>
<dbReference type="InterPro" id="IPR003342">
    <property type="entry name" value="ArnT-like_N"/>
</dbReference>
<feature type="transmembrane region" description="Helical" evidence="12">
    <location>
        <begin position="477"/>
        <end position="494"/>
    </location>
</feature>
<evidence type="ECO:0000256" key="4">
    <source>
        <dbReference type="ARBA" id="ARBA00022676"/>
    </source>
</evidence>
<keyword evidence="4" id="KW-0328">Glycosyltransferase</keyword>
<evidence type="ECO:0000256" key="5">
    <source>
        <dbReference type="ARBA" id="ARBA00022679"/>
    </source>
</evidence>
<keyword evidence="6 12" id="KW-0812">Transmembrane</keyword>
<evidence type="ECO:0000256" key="6">
    <source>
        <dbReference type="ARBA" id="ARBA00022692"/>
    </source>
</evidence>
<comment type="pathway">
    <text evidence="2">Protein modification; protein glycosylation.</text>
</comment>
<evidence type="ECO:0000256" key="8">
    <source>
        <dbReference type="ARBA" id="ARBA00023136"/>
    </source>
</evidence>
<feature type="transmembrane region" description="Helical" evidence="12">
    <location>
        <begin position="96"/>
        <end position="115"/>
    </location>
</feature>
<dbReference type="UniPathway" id="UPA00378"/>
<feature type="region of interest" description="Disordered" evidence="11">
    <location>
        <begin position="530"/>
        <end position="560"/>
    </location>
</feature>
<feature type="transmembrane region" description="Helical" evidence="12">
    <location>
        <begin position="191"/>
        <end position="212"/>
    </location>
</feature>
<proteinExistence type="inferred from homology"/>
<dbReference type="EMBL" id="VOIR01000015">
    <property type="protein sequence ID" value="KAA6432009.1"/>
    <property type="molecule type" value="Genomic_DNA"/>
</dbReference>
<evidence type="ECO:0000313" key="15">
    <source>
        <dbReference type="Proteomes" id="UP000323221"/>
    </source>
</evidence>
<dbReference type="PANTHER" id="PTHR10050:SF46">
    <property type="entry name" value="PROTEIN O-MANNOSYL-TRANSFERASE 2"/>
    <property type="match status" value="1"/>
</dbReference>
<reference evidence="14 15" key="1">
    <citation type="submission" date="2019-08" db="EMBL/GenBank/DDBJ databases">
        <title>Agrococcus lahaulensis sp. nov., isolated from a cold desert of the Indian Himalayas.</title>
        <authorList>
            <person name="Qu J.H."/>
        </authorList>
    </citation>
    <scope>NUCLEOTIDE SEQUENCE [LARGE SCALE GENOMIC DNA]</scope>
    <source>
        <strain evidence="14 15">NS18</strain>
    </source>
</reference>
<keyword evidence="15" id="KW-1185">Reference proteome</keyword>
<feature type="region of interest" description="Disordered" evidence="11">
    <location>
        <begin position="19"/>
        <end position="73"/>
    </location>
</feature>